<dbReference type="InterPro" id="IPR027417">
    <property type="entry name" value="P-loop_NTPase"/>
</dbReference>
<organism evidence="1 2">
    <name type="scientific">Nocardiopsis codii</name>
    <dbReference type="NCBI Taxonomy" id="3065942"/>
    <lineage>
        <taxon>Bacteria</taxon>
        <taxon>Bacillati</taxon>
        <taxon>Actinomycetota</taxon>
        <taxon>Actinomycetes</taxon>
        <taxon>Streptosporangiales</taxon>
        <taxon>Nocardiopsidaceae</taxon>
        <taxon>Nocardiopsis</taxon>
    </lineage>
</organism>
<dbReference type="Gene3D" id="3.40.50.300">
    <property type="entry name" value="P-loop containing nucleotide triphosphate hydrolases"/>
    <property type="match status" value="1"/>
</dbReference>
<accession>A0ABU7K9K6</accession>
<reference evidence="1 2" key="1">
    <citation type="submission" date="2023-08" db="EMBL/GenBank/DDBJ databases">
        <authorList>
            <person name="Girao M."/>
            <person name="Carvalho M.F."/>
        </authorList>
    </citation>
    <scope>NUCLEOTIDE SEQUENCE [LARGE SCALE GENOMIC DNA]</scope>
    <source>
        <strain evidence="1 2">CT-R113</strain>
    </source>
</reference>
<dbReference type="EMBL" id="JAUZMY010000016">
    <property type="protein sequence ID" value="MEE2038934.1"/>
    <property type="molecule type" value="Genomic_DNA"/>
</dbReference>
<dbReference type="RefSeq" id="WP_330092706.1">
    <property type="nucleotide sequence ID" value="NZ_JAUZMY010000016.1"/>
</dbReference>
<gene>
    <name evidence="1" type="ORF">Q8791_17080</name>
</gene>
<name>A0ABU7K9K6_9ACTN</name>
<protein>
    <submittedName>
        <fullName evidence="1">Uncharacterized protein</fullName>
    </submittedName>
</protein>
<comment type="caution">
    <text evidence="1">The sequence shown here is derived from an EMBL/GenBank/DDBJ whole genome shotgun (WGS) entry which is preliminary data.</text>
</comment>
<sequence length="265" mass="27444">MTVPVLVEADASGGDISAWRGLDTGQTGLVSLAAASRMSVPVQTPITADAWAETGVVNASAADATLRHAVEVPGGLRVVTAPADPLEAGRAVAMLAHNPSLLRAGHVTVLDVGRAVPGSAGAALLRHADVVIALTDPGEVGNAARLRACAPVLASLREEGIRVGLAVAASCPHPDHEVSQIASGLPVWGRIPHDPTGAALVRGEHHPPTRVRDRVAAWRSQRRDPDSLEWMPLIKAAKALAELCDDFSWIGLDSKPQRAVEVSAA</sequence>
<evidence type="ECO:0000313" key="1">
    <source>
        <dbReference type="EMBL" id="MEE2038934.1"/>
    </source>
</evidence>
<proteinExistence type="predicted"/>
<evidence type="ECO:0000313" key="2">
    <source>
        <dbReference type="Proteomes" id="UP001356095"/>
    </source>
</evidence>
<dbReference type="Proteomes" id="UP001356095">
    <property type="component" value="Unassembled WGS sequence"/>
</dbReference>
<keyword evidence="2" id="KW-1185">Reference proteome</keyword>